<feature type="compositionally biased region" description="Polar residues" evidence="1">
    <location>
        <begin position="85"/>
        <end position="94"/>
    </location>
</feature>
<evidence type="ECO:0000313" key="2">
    <source>
        <dbReference type="EMBL" id="AUX09471.1"/>
    </source>
</evidence>
<gene>
    <name evidence="2" type="ORF">AArcSl_1845</name>
</gene>
<protein>
    <recommendedName>
        <fullName evidence="4">DUF2795 domain-containing protein</fullName>
    </recommendedName>
</protein>
<evidence type="ECO:0008006" key="4">
    <source>
        <dbReference type="Google" id="ProtNLM"/>
    </source>
</evidence>
<evidence type="ECO:0000313" key="3">
    <source>
        <dbReference type="Proteomes" id="UP000263012"/>
    </source>
</evidence>
<dbReference type="KEGG" id="hdf:AArcSl_1845"/>
<feature type="compositionally biased region" description="Basic and acidic residues" evidence="1">
    <location>
        <begin position="70"/>
        <end position="81"/>
    </location>
</feature>
<dbReference type="GeneID" id="37878200"/>
<dbReference type="RefSeq" id="WP_119818113.1">
    <property type="nucleotide sequence ID" value="NZ_CP025066.1"/>
</dbReference>
<dbReference type="InterPro" id="IPR043899">
    <property type="entry name" value="DUF5789"/>
</dbReference>
<name>A0A343TK49_9EURY</name>
<dbReference type="Pfam" id="PF19102">
    <property type="entry name" value="DUF5789"/>
    <property type="match status" value="1"/>
</dbReference>
<evidence type="ECO:0000256" key="1">
    <source>
        <dbReference type="SAM" id="MobiDB-lite"/>
    </source>
</evidence>
<feature type="region of interest" description="Disordered" evidence="1">
    <location>
        <begin position="68"/>
        <end position="94"/>
    </location>
</feature>
<proteinExistence type="predicted"/>
<dbReference type="OrthoDB" id="166188at2157"/>
<dbReference type="Proteomes" id="UP000263012">
    <property type="component" value="Chromosome"/>
</dbReference>
<organism evidence="2 3">
    <name type="scientific">Halalkaliarchaeum desulfuricum</name>
    <dbReference type="NCBI Taxonomy" id="2055893"/>
    <lineage>
        <taxon>Archaea</taxon>
        <taxon>Methanobacteriati</taxon>
        <taxon>Methanobacteriota</taxon>
        <taxon>Stenosarchaea group</taxon>
        <taxon>Halobacteria</taxon>
        <taxon>Halobacteriales</taxon>
        <taxon>Haloferacaceae</taxon>
        <taxon>Halalkaliarchaeum</taxon>
    </lineage>
</organism>
<dbReference type="AlphaFoldDB" id="A0A343TK49"/>
<dbReference type="EMBL" id="CP025066">
    <property type="protein sequence ID" value="AUX09471.1"/>
    <property type="molecule type" value="Genomic_DNA"/>
</dbReference>
<sequence length="94" mass="10315">MKINELLTRLETVTYPTTTDRVVEEFDDPKLTLVDGEERLSTVFDRINNEVLDCCDDAKLAVLGGLKGDAVGRKGYSDRDPPTPSESDSVGPTL</sequence>
<accession>A0A343TK49</accession>
<reference evidence="3" key="1">
    <citation type="submission" date="2017-11" db="EMBL/GenBank/DDBJ databases">
        <title>Phenotypic and genomic properties of facultatively anaerobic sulfur-reducing natronoarchaea from hypersaline soda lakes.</title>
        <authorList>
            <person name="Sorokin D.Y."/>
            <person name="Kublanov I.V."/>
            <person name="Roman P."/>
            <person name="Sinninghe Damste J.S."/>
            <person name="Golyshin P.N."/>
            <person name="Rojo D."/>
            <person name="Ciordia S."/>
            <person name="Mena M.D.C."/>
            <person name="Ferrer M."/>
            <person name="Messina E."/>
            <person name="Smedile F."/>
            <person name="La Spada G."/>
            <person name="La Cono V."/>
            <person name="Yakimov M.M."/>
        </authorList>
    </citation>
    <scope>NUCLEOTIDE SEQUENCE [LARGE SCALE GENOMIC DNA]</scope>
    <source>
        <strain evidence="3">AArc-Sl</strain>
    </source>
</reference>
<keyword evidence="3" id="KW-1185">Reference proteome</keyword>